<dbReference type="InterPro" id="IPR011990">
    <property type="entry name" value="TPR-like_helical_dom_sf"/>
</dbReference>
<keyword evidence="1" id="KW-0808">Transferase</keyword>
<sequence>MTELSKLGPFALENRLGNDQNSHVFHGFHLKQKRQAVVCILPERYAENPRARRRLEKRSRQLQKMNHPNIVRYHGAGIDQGIPFFALDYVDGISLQQYLKQHGPLPWETVVEIGLQVCAALSAAHHLNIHHLDVRPAHILLSGEGLKDPRQPLKVQITSFWADPRWRRSSLLLFPKDRQQYLSPEQFEDPQYVDDASDIFSLGCVLYEMITGKLPFDPLATGEQRWKLPERPASLELDCPVWLDRVVMRMIEVMPDRRPADIDSVAAGLQESQDAVARGMSALEHALAGNNGRESIIDIGIDRTEAEKLMHKPKYYEPSMLLNSRIWIGLAVIVVVALLVLAFRPLSDEELYAKAQPLVDSRESLNWRIAEKDYLQPLVDRYPESPYAAKAQNDIDMIQMARAEARLENSLIKRQFDNEAEHHLANARALEANGNHLGAWYQFDKMVQELPETTENRPYRLIALREIERLENLRLHKGVNKVQSVSVDEFISQAQDMILSGKEKEGREIYQRVISLYQSYPDQKGAVDAATQALAQPVAIAKNKDSAAKSKTAHAPEVQEVRKQPIAESTESSPAASEAADDAAANVSSTEDTKSDAITEEGESTTEEASAQATSSEGDQPDATRPPLFPDAPVLPGDKSGQR</sequence>
<dbReference type="GO" id="GO:0004674">
    <property type="term" value="F:protein serine/threonine kinase activity"/>
    <property type="evidence" value="ECO:0007669"/>
    <property type="project" value="TreeGrafter"/>
</dbReference>
<dbReference type="GO" id="GO:0005524">
    <property type="term" value="F:ATP binding"/>
    <property type="evidence" value="ECO:0007669"/>
    <property type="project" value="UniProtKB-KW"/>
</dbReference>
<dbReference type="Gene3D" id="3.30.200.20">
    <property type="entry name" value="Phosphorylase Kinase, domain 1"/>
    <property type="match status" value="1"/>
</dbReference>
<dbReference type="Gene3D" id="1.10.510.10">
    <property type="entry name" value="Transferase(Phosphotransferase) domain 1"/>
    <property type="match status" value="1"/>
</dbReference>
<protein>
    <recommendedName>
        <fullName evidence="8">Protein kinase domain-containing protein</fullName>
    </recommendedName>
</protein>
<dbReference type="RefSeq" id="WP_105331174.1">
    <property type="nucleotide sequence ID" value="NZ_PUHY01000012.1"/>
</dbReference>
<evidence type="ECO:0000256" key="7">
    <source>
        <dbReference type="SAM" id="Phobius"/>
    </source>
</evidence>
<reference evidence="9 10" key="1">
    <citation type="submission" date="2018-02" db="EMBL/GenBank/DDBJ databases">
        <title>Comparative genomes isolates from brazilian mangrove.</title>
        <authorList>
            <person name="Araujo J.E."/>
            <person name="Taketani R.G."/>
            <person name="Silva M.C.P."/>
            <person name="Loureco M.V."/>
            <person name="Andreote F.D."/>
        </authorList>
    </citation>
    <scope>NUCLEOTIDE SEQUENCE [LARGE SCALE GENOMIC DNA]</scope>
    <source>
        <strain evidence="9 10">Hex-1 MGV</strain>
    </source>
</reference>
<evidence type="ECO:0000256" key="1">
    <source>
        <dbReference type="ARBA" id="ARBA00022679"/>
    </source>
</evidence>
<feature type="transmembrane region" description="Helical" evidence="7">
    <location>
        <begin position="326"/>
        <end position="346"/>
    </location>
</feature>
<dbReference type="CDD" id="cd14014">
    <property type="entry name" value="STKc_PknB_like"/>
    <property type="match status" value="1"/>
</dbReference>
<evidence type="ECO:0000313" key="9">
    <source>
        <dbReference type="EMBL" id="PQO32162.1"/>
    </source>
</evidence>
<organism evidence="9 10">
    <name type="scientific">Blastopirellula marina</name>
    <dbReference type="NCBI Taxonomy" id="124"/>
    <lineage>
        <taxon>Bacteria</taxon>
        <taxon>Pseudomonadati</taxon>
        <taxon>Planctomycetota</taxon>
        <taxon>Planctomycetia</taxon>
        <taxon>Pirellulales</taxon>
        <taxon>Pirellulaceae</taxon>
        <taxon>Blastopirellula</taxon>
    </lineage>
</organism>
<dbReference type="AlphaFoldDB" id="A0A2S8FJ18"/>
<name>A0A2S8FJ18_9BACT</name>
<feature type="domain" description="Protein kinase" evidence="8">
    <location>
        <begin position="10"/>
        <end position="276"/>
    </location>
</feature>
<evidence type="ECO:0000313" key="10">
    <source>
        <dbReference type="Proteomes" id="UP000238322"/>
    </source>
</evidence>
<evidence type="ECO:0000256" key="5">
    <source>
        <dbReference type="SAM" id="Coils"/>
    </source>
</evidence>
<keyword evidence="4" id="KW-0067">ATP-binding</keyword>
<keyword evidence="7" id="KW-1133">Transmembrane helix</keyword>
<keyword evidence="7" id="KW-0472">Membrane</keyword>
<dbReference type="EMBL" id="PUHY01000012">
    <property type="protein sequence ID" value="PQO32162.1"/>
    <property type="molecule type" value="Genomic_DNA"/>
</dbReference>
<keyword evidence="7" id="KW-0812">Transmembrane</keyword>
<dbReference type="Proteomes" id="UP000238322">
    <property type="component" value="Unassembled WGS sequence"/>
</dbReference>
<keyword evidence="3" id="KW-0418">Kinase</keyword>
<evidence type="ECO:0000256" key="3">
    <source>
        <dbReference type="ARBA" id="ARBA00022777"/>
    </source>
</evidence>
<dbReference type="InterPro" id="IPR000719">
    <property type="entry name" value="Prot_kinase_dom"/>
</dbReference>
<feature type="region of interest" description="Disordered" evidence="6">
    <location>
        <begin position="545"/>
        <end position="643"/>
    </location>
</feature>
<dbReference type="OrthoDB" id="6111975at2"/>
<evidence type="ECO:0000256" key="2">
    <source>
        <dbReference type="ARBA" id="ARBA00022741"/>
    </source>
</evidence>
<comment type="caution">
    <text evidence="9">The sequence shown here is derived from an EMBL/GenBank/DDBJ whole genome shotgun (WGS) entry which is preliminary data.</text>
</comment>
<proteinExistence type="predicted"/>
<feature type="compositionally biased region" description="Low complexity" evidence="6">
    <location>
        <begin position="607"/>
        <end position="617"/>
    </location>
</feature>
<accession>A0A2S8FJ18</accession>
<dbReference type="Gene3D" id="1.25.40.10">
    <property type="entry name" value="Tetratricopeptide repeat domain"/>
    <property type="match status" value="1"/>
</dbReference>
<dbReference type="InterPro" id="IPR011009">
    <property type="entry name" value="Kinase-like_dom_sf"/>
</dbReference>
<feature type="compositionally biased region" description="Low complexity" evidence="6">
    <location>
        <begin position="567"/>
        <end position="589"/>
    </location>
</feature>
<dbReference type="PROSITE" id="PS50011">
    <property type="entry name" value="PROTEIN_KINASE_DOM"/>
    <property type="match status" value="1"/>
</dbReference>
<dbReference type="Pfam" id="PF00069">
    <property type="entry name" value="Pkinase"/>
    <property type="match status" value="1"/>
</dbReference>
<keyword evidence="5" id="KW-0175">Coiled coil</keyword>
<feature type="coiled-coil region" evidence="5">
    <location>
        <begin position="388"/>
        <end position="433"/>
    </location>
</feature>
<dbReference type="PANTHER" id="PTHR43289">
    <property type="entry name" value="MITOGEN-ACTIVATED PROTEIN KINASE KINASE KINASE 20-RELATED"/>
    <property type="match status" value="1"/>
</dbReference>
<evidence type="ECO:0000256" key="6">
    <source>
        <dbReference type="SAM" id="MobiDB-lite"/>
    </source>
</evidence>
<dbReference type="PANTHER" id="PTHR43289:SF6">
    <property type="entry name" value="SERINE_THREONINE-PROTEIN KINASE NEKL-3"/>
    <property type="match status" value="1"/>
</dbReference>
<keyword evidence="2" id="KW-0547">Nucleotide-binding</keyword>
<evidence type="ECO:0000256" key="4">
    <source>
        <dbReference type="ARBA" id="ARBA00022840"/>
    </source>
</evidence>
<evidence type="ECO:0000259" key="8">
    <source>
        <dbReference type="PROSITE" id="PS50011"/>
    </source>
</evidence>
<dbReference type="SUPFAM" id="SSF56112">
    <property type="entry name" value="Protein kinase-like (PK-like)"/>
    <property type="match status" value="1"/>
</dbReference>
<gene>
    <name evidence="9" type="ORF">C5Y83_18160</name>
</gene>